<evidence type="ECO:0000256" key="2">
    <source>
        <dbReference type="PIRSR" id="PIRSR001221-1"/>
    </source>
</evidence>
<dbReference type="Gene3D" id="3.90.1300.10">
    <property type="entry name" value="Amidase signature (AS) domain"/>
    <property type="match status" value="1"/>
</dbReference>
<dbReference type="RefSeq" id="XP_011498813.1">
    <property type="nucleotide sequence ID" value="XM_011500511.1"/>
</dbReference>
<gene>
    <name evidence="5 6 7" type="primary">LOC105362956</name>
</gene>
<dbReference type="KEGG" id="csol:105362956"/>
<evidence type="ECO:0000256" key="1">
    <source>
        <dbReference type="ARBA" id="ARBA00009199"/>
    </source>
</evidence>
<feature type="active site" description="Charge relay system" evidence="2">
    <location>
        <position position="133"/>
    </location>
</feature>
<dbReference type="PIRSF" id="PIRSF001221">
    <property type="entry name" value="Amidase_fungi"/>
    <property type="match status" value="1"/>
</dbReference>
<name>A0AAJ6YIR4_9HYME</name>
<evidence type="ECO:0000259" key="3">
    <source>
        <dbReference type="Pfam" id="PF01425"/>
    </source>
</evidence>
<dbReference type="RefSeq" id="XP_011498815.1">
    <property type="nucleotide sequence ID" value="XM_011500513.1"/>
</dbReference>
<dbReference type="Proteomes" id="UP000695007">
    <property type="component" value="Unplaced"/>
</dbReference>
<dbReference type="PANTHER" id="PTHR43372">
    <property type="entry name" value="FATTY-ACID AMIDE HYDROLASE"/>
    <property type="match status" value="1"/>
</dbReference>
<comment type="similarity">
    <text evidence="1">Belongs to the amidase family.</text>
</comment>
<dbReference type="InterPro" id="IPR036928">
    <property type="entry name" value="AS_sf"/>
</dbReference>
<evidence type="ECO:0000313" key="4">
    <source>
        <dbReference type="Proteomes" id="UP000695007"/>
    </source>
</evidence>
<dbReference type="AlphaFoldDB" id="A0AAJ6YIR4"/>
<dbReference type="GeneID" id="105362956"/>
<dbReference type="InterPro" id="IPR023631">
    <property type="entry name" value="Amidase_dom"/>
</dbReference>
<evidence type="ECO:0000313" key="6">
    <source>
        <dbReference type="RefSeq" id="XP_011498814.1"/>
    </source>
</evidence>
<dbReference type="InterPro" id="IPR052739">
    <property type="entry name" value="FAAH2"/>
</dbReference>
<dbReference type="PANTHER" id="PTHR43372:SF1">
    <property type="entry name" value="LD38433P"/>
    <property type="match status" value="1"/>
</dbReference>
<sequence length="518" mass="57981">MLSTLKTIFLEVTKIVLIQLHLLIDVLVEFFFGLYYDKRIQKVPPVKNNLLLQSTIQIARNIREKKISSEEVVKTFIERCKEVNGLLNAIVEERYEDAIKQAKEVDNFLNSENYNITELEKTKPLLGVPFTTKESNEAKGLLHSMGTLRRKGHRSLEDATVIKNVKTAGAIIIGKTNIPELNQWVECRNKIYGQTNNPYNTTRTVGGSSGGDAAIVSACGVPFAVGSDIGGSIRIPASYNGIYGLKPSQGMTSLKGIGMRQEEHLDSMAEAGPLCKRAEDLELLMTIMSGSLLNKPLNTPINLKNINVFYQESSGDIRASELSFETKNALKKATKYLEELCGSVTKMTLPGTEYSYRLWRYWMTQEKINFKENLTNNTGCTNFKIEFCKILSGNCEITFAALLKLFDSDVFPKENEEWAKSMTNLMKTSLLAKLGDNGIFIYPSFNSAKYHCALFLSPFSFGYWAVFNVLKVPVCQIPMGLDKNGLPIGIQIVAAPNNDHLCIAVAKELEKEFKWIEP</sequence>
<organism evidence="4 7">
    <name type="scientific">Ceratosolen solmsi marchali</name>
    <dbReference type="NCBI Taxonomy" id="326594"/>
    <lineage>
        <taxon>Eukaryota</taxon>
        <taxon>Metazoa</taxon>
        <taxon>Ecdysozoa</taxon>
        <taxon>Arthropoda</taxon>
        <taxon>Hexapoda</taxon>
        <taxon>Insecta</taxon>
        <taxon>Pterygota</taxon>
        <taxon>Neoptera</taxon>
        <taxon>Endopterygota</taxon>
        <taxon>Hymenoptera</taxon>
        <taxon>Apocrita</taxon>
        <taxon>Proctotrupomorpha</taxon>
        <taxon>Chalcidoidea</taxon>
        <taxon>Agaonidae</taxon>
        <taxon>Agaoninae</taxon>
        <taxon>Ceratosolen</taxon>
    </lineage>
</organism>
<accession>A0AAJ6YIR4</accession>
<protein>
    <submittedName>
        <fullName evidence="5 6">Fatty-acid amide hydrolase 2-like</fullName>
    </submittedName>
</protein>
<evidence type="ECO:0000313" key="5">
    <source>
        <dbReference type="RefSeq" id="XP_011498813.1"/>
    </source>
</evidence>
<keyword evidence="4" id="KW-1185">Reference proteome</keyword>
<feature type="active site" description="Acyl-ester intermediate" evidence="2">
    <location>
        <position position="232"/>
    </location>
</feature>
<dbReference type="Pfam" id="PF01425">
    <property type="entry name" value="Amidase"/>
    <property type="match status" value="1"/>
</dbReference>
<dbReference type="InterPro" id="IPR020556">
    <property type="entry name" value="Amidase_CS"/>
</dbReference>
<feature type="active site" description="Charge relay system" evidence="2">
    <location>
        <position position="208"/>
    </location>
</feature>
<feature type="domain" description="Amidase" evidence="3">
    <location>
        <begin position="71"/>
        <end position="502"/>
    </location>
</feature>
<proteinExistence type="inferred from homology"/>
<dbReference type="RefSeq" id="XP_011498814.1">
    <property type="nucleotide sequence ID" value="XM_011500512.1"/>
</dbReference>
<dbReference type="PROSITE" id="PS00571">
    <property type="entry name" value="AMIDASES"/>
    <property type="match status" value="1"/>
</dbReference>
<dbReference type="GO" id="GO:0012505">
    <property type="term" value="C:endomembrane system"/>
    <property type="evidence" value="ECO:0007669"/>
    <property type="project" value="TreeGrafter"/>
</dbReference>
<evidence type="ECO:0000313" key="7">
    <source>
        <dbReference type="RefSeq" id="XP_011498815.1"/>
    </source>
</evidence>
<reference evidence="5 6" key="1">
    <citation type="submission" date="2025-04" db="UniProtKB">
        <authorList>
            <consortium name="RefSeq"/>
        </authorList>
    </citation>
    <scope>IDENTIFICATION</scope>
</reference>
<dbReference type="SUPFAM" id="SSF75304">
    <property type="entry name" value="Amidase signature (AS) enzymes"/>
    <property type="match status" value="1"/>
</dbReference>